<name>A0A6J4NQB5_9RHOB</name>
<feature type="compositionally biased region" description="Basic and acidic residues" evidence="1">
    <location>
        <begin position="1"/>
        <end position="20"/>
    </location>
</feature>
<feature type="region of interest" description="Disordered" evidence="1">
    <location>
        <begin position="178"/>
        <end position="252"/>
    </location>
</feature>
<feature type="compositionally biased region" description="Basic residues" evidence="1">
    <location>
        <begin position="183"/>
        <end position="193"/>
    </location>
</feature>
<accession>A0A6J4NQB5</accession>
<feature type="non-terminal residue" evidence="2">
    <location>
        <position position="321"/>
    </location>
</feature>
<feature type="compositionally biased region" description="Low complexity" evidence="1">
    <location>
        <begin position="232"/>
        <end position="242"/>
    </location>
</feature>
<reference evidence="2" key="1">
    <citation type="submission" date="2020-02" db="EMBL/GenBank/DDBJ databases">
        <authorList>
            <person name="Meier V. D."/>
        </authorList>
    </citation>
    <scope>NUCLEOTIDE SEQUENCE</scope>
    <source>
        <strain evidence="2">AVDCRST_MAG15</strain>
    </source>
</reference>
<feature type="non-terminal residue" evidence="2">
    <location>
        <position position="1"/>
    </location>
</feature>
<evidence type="ECO:0000313" key="2">
    <source>
        <dbReference type="EMBL" id="CAA9394451.1"/>
    </source>
</evidence>
<feature type="compositionally biased region" description="Basic and acidic residues" evidence="1">
    <location>
        <begin position="201"/>
        <end position="223"/>
    </location>
</feature>
<sequence>ERDHPAARTPEGGRHDRGAGPDHAPPLRHRPWDGLDRRQDHRPVRPGRGEPRDRAPAGRPSHRRAPGAERDRPHTAPTDPADRLHLGGACGASAPVLLLLRPQLRVHRPQDRLPDHSGCDDHAADLGRVDRHRFDARHDRGHRQAVGQRHRLRPRHLLHLAFPRPAPAHADLHHLSGPAAAGLRRRARHRRDRRPVALLRSLHDRDLPRGHPEHRPRPVRGGDRAGPQPHPDAVARGHAAGDAGHHPADGQPVHLHAQGLVARLGRGRVGAHVPRPDAGADRVSPHRDAVHRLAHLLGALHGAGIWSVPAGEALRAVAAAL</sequence>
<evidence type="ECO:0000256" key="1">
    <source>
        <dbReference type="SAM" id="MobiDB-lite"/>
    </source>
</evidence>
<gene>
    <name evidence="2" type="ORF">AVDCRST_MAG15-726</name>
</gene>
<feature type="region of interest" description="Disordered" evidence="1">
    <location>
        <begin position="1"/>
        <end position="87"/>
    </location>
</feature>
<dbReference type="AlphaFoldDB" id="A0A6J4NQB5"/>
<organism evidence="2">
    <name type="scientific">uncultured Rubellimicrobium sp</name>
    <dbReference type="NCBI Taxonomy" id="543078"/>
    <lineage>
        <taxon>Bacteria</taxon>
        <taxon>Pseudomonadati</taxon>
        <taxon>Pseudomonadota</taxon>
        <taxon>Alphaproteobacteria</taxon>
        <taxon>Rhodobacterales</taxon>
        <taxon>Roseobacteraceae</taxon>
        <taxon>Rubellimicrobium</taxon>
        <taxon>environmental samples</taxon>
    </lineage>
</organism>
<feature type="compositionally biased region" description="Basic and acidic residues" evidence="1">
    <location>
        <begin position="66"/>
        <end position="85"/>
    </location>
</feature>
<proteinExistence type="predicted"/>
<protein>
    <submittedName>
        <fullName evidence="2">ABC transporter, permease protein (Cluster 3, basic aa/glutamine/opines)</fullName>
    </submittedName>
</protein>
<dbReference type="EMBL" id="CADCUU010000091">
    <property type="protein sequence ID" value="CAA9394451.1"/>
    <property type="molecule type" value="Genomic_DNA"/>
</dbReference>
<feature type="compositionally biased region" description="Basic and acidic residues" evidence="1">
    <location>
        <begin position="30"/>
        <end position="56"/>
    </location>
</feature>